<feature type="transmembrane region" description="Helical" evidence="1">
    <location>
        <begin position="276"/>
        <end position="297"/>
    </location>
</feature>
<dbReference type="KEGG" id="tim:GMBLW1_38150"/>
<accession>A0A6C2YUG0</accession>
<sequence>MNIFILLCTVSVQQDISPKKIGDLSDAYRKSLIGKEFTFSHDDDVAGGGTFHIEGAYASIVYQDKVFHRVDLDETFTKDGISGKRIKAILQRNDGLYELKNESNRWVLEFYYDNLTDLYKNYPYHNDASLIMAPICRISDPLDSLLSKDPVKSPWRSILLPGGDASHFQTHEIRRGATTPSSITDYRLVNGLLQQLSISPIGSTKSKQVDIIYQEWKGVKYPQQVTLRSTLSDPPLTSVTKFSEIRECTKDPSFFSLTAFGLPEVAGVDLGKSTPVWEWLLAGASVLAAAAGLFRWLQLRSLRKGTIA</sequence>
<protein>
    <submittedName>
        <fullName evidence="2">Uncharacterized protein</fullName>
    </submittedName>
</protein>
<dbReference type="EMBL" id="LR586016">
    <property type="protein sequence ID" value="VIP05378.1"/>
    <property type="molecule type" value="Genomic_DNA"/>
</dbReference>
<dbReference type="EMBL" id="LR593887">
    <property type="protein sequence ID" value="VTS08112.1"/>
    <property type="molecule type" value="Genomic_DNA"/>
</dbReference>
<evidence type="ECO:0000313" key="2">
    <source>
        <dbReference type="EMBL" id="VIP05378.1"/>
    </source>
</evidence>
<keyword evidence="3" id="KW-1185">Reference proteome</keyword>
<keyword evidence="1" id="KW-0472">Membrane</keyword>
<keyword evidence="1" id="KW-0812">Transmembrane</keyword>
<dbReference type="InParanoid" id="A0A6C2YUG0"/>
<evidence type="ECO:0000313" key="3">
    <source>
        <dbReference type="Proteomes" id="UP000464378"/>
    </source>
</evidence>
<organism evidence="2">
    <name type="scientific">Tuwongella immobilis</name>
    <dbReference type="NCBI Taxonomy" id="692036"/>
    <lineage>
        <taxon>Bacteria</taxon>
        <taxon>Pseudomonadati</taxon>
        <taxon>Planctomycetota</taxon>
        <taxon>Planctomycetia</taxon>
        <taxon>Gemmatales</taxon>
        <taxon>Gemmataceae</taxon>
        <taxon>Tuwongella</taxon>
    </lineage>
</organism>
<reference evidence="2" key="1">
    <citation type="submission" date="2019-04" db="EMBL/GenBank/DDBJ databases">
        <authorList>
            <consortium name="Science for Life Laboratories"/>
        </authorList>
    </citation>
    <scope>NUCLEOTIDE SEQUENCE</scope>
    <source>
        <strain evidence="2">MBLW1</strain>
    </source>
</reference>
<name>A0A6C2YUG0_9BACT</name>
<gene>
    <name evidence="2" type="ORF">GMBLW1_38150</name>
</gene>
<dbReference type="Proteomes" id="UP000464378">
    <property type="component" value="Chromosome"/>
</dbReference>
<dbReference type="AlphaFoldDB" id="A0A6C2YUG0"/>
<proteinExistence type="predicted"/>
<evidence type="ECO:0000256" key="1">
    <source>
        <dbReference type="SAM" id="Phobius"/>
    </source>
</evidence>
<keyword evidence="1" id="KW-1133">Transmembrane helix</keyword>
<dbReference type="RefSeq" id="WP_162660459.1">
    <property type="nucleotide sequence ID" value="NZ_LR593887.1"/>
</dbReference>